<gene>
    <name evidence="2" type="ORF">CCR75_008657</name>
</gene>
<sequence>MNFIAALVFAASICAYVNATFTVASSTTEARISSLNHVSHARQWTINAATARDSLNSIDLDLAGRVYVSYASSLPRGVLGYVHVLGDSKSVVNAVTVSNGDADDDDDDDENEGDLHVVMSTSAEATRGYLLTEIVVASSGIVSKLKSTRSAQVVVQDGVLLTSSATEELQIKATGSSAVYVAAPSATVSVRVFQLEAKGTGKLQITVESLTATDKVQLEAESTAKISILSSLVETAFLEVEAEDSSSVCLSASTVKALTYEGEASSRISMPNASTQYSSTGSFACVGMAVPVREPACVSHDCLGSSTESGQAILPQEEVSASVEASVSSFQSFAAVVAASMVAATAVLL</sequence>
<organism evidence="2 3">
    <name type="scientific">Bremia lactucae</name>
    <name type="common">Lettuce downy mildew</name>
    <dbReference type="NCBI Taxonomy" id="4779"/>
    <lineage>
        <taxon>Eukaryota</taxon>
        <taxon>Sar</taxon>
        <taxon>Stramenopiles</taxon>
        <taxon>Oomycota</taxon>
        <taxon>Peronosporomycetes</taxon>
        <taxon>Peronosporales</taxon>
        <taxon>Peronosporaceae</taxon>
        <taxon>Bremia</taxon>
    </lineage>
</organism>
<evidence type="ECO:0008006" key="4">
    <source>
        <dbReference type="Google" id="ProtNLM"/>
    </source>
</evidence>
<feature type="chain" id="PRO_5036870655" description="Auto-transporter adhesin head GIN domain-containing protein" evidence="1">
    <location>
        <begin position="20"/>
        <end position="349"/>
    </location>
</feature>
<dbReference type="PANTHER" id="PTHR39200">
    <property type="entry name" value="HYPOTHETICAL EXPORTED PROTEIN"/>
    <property type="match status" value="1"/>
</dbReference>
<comment type="caution">
    <text evidence="2">The sequence shown here is derived from an EMBL/GenBank/DDBJ whole genome shotgun (WGS) entry which is preliminary data.</text>
</comment>
<dbReference type="OrthoDB" id="126452at2759"/>
<keyword evidence="3" id="KW-1185">Reference proteome</keyword>
<evidence type="ECO:0000313" key="2">
    <source>
        <dbReference type="EMBL" id="TDH72528.1"/>
    </source>
</evidence>
<reference evidence="2 3" key="1">
    <citation type="journal article" date="2021" name="Genome Biol.">
        <title>AFLAP: assembly-free linkage analysis pipeline using k-mers from genome sequencing data.</title>
        <authorList>
            <person name="Fletcher K."/>
            <person name="Zhang L."/>
            <person name="Gil J."/>
            <person name="Han R."/>
            <person name="Cavanaugh K."/>
            <person name="Michelmore R."/>
        </authorList>
    </citation>
    <scope>NUCLEOTIDE SEQUENCE [LARGE SCALE GENOMIC DNA]</scope>
    <source>
        <strain evidence="2 3">SF5</strain>
    </source>
</reference>
<keyword evidence="1" id="KW-0732">Signal</keyword>
<protein>
    <recommendedName>
        <fullName evidence="4">Auto-transporter adhesin head GIN domain-containing protein</fullName>
    </recommendedName>
</protein>
<evidence type="ECO:0000256" key="1">
    <source>
        <dbReference type="SAM" id="SignalP"/>
    </source>
</evidence>
<feature type="signal peptide" evidence="1">
    <location>
        <begin position="1"/>
        <end position="19"/>
    </location>
</feature>
<dbReference type="KEGG" id="blac:94352378"/>
<name>A0A976IIQ6_BRELC</name>
<evidence type="ECO:0000313" key="3">
    <source>
        <dbReference type="Proteomes" id="UP000294530"/>
    </source>
</evidence>
<accession>A0A976IIQ6</accession>
<dbReference type="AlphaFoldDB" id="A0A976IIQ6"/>
<proteinExistence type="predicted"/>
<dbReference type="RefSeq" id="XP_067822027.1">
    <property type="nucleotide sequence ID" value="XM_067966707.1"/>
</dbReference>
<dbReference type="GeneID" id="94352378"/>
<dbReference type="EMBL" id="SHOA02000012">
    <property type="protein sequence ID" value="TDH72528.1"/>
    <property type="molecule type" value="Genomic_DNA"/>
</dbReference>
<dbReference type="Proteomes" id="UP000294530">
    <property type="component" value="Unassembled WGS sequence"/>
</dbReference>
<dbReference type="PANTHER" id="PTHR39200:SF1">
    <property type="entry name" value="AUTO-TRANSPORTER ADHESIN HEAD GIN DOMAIN-CONTAINING PROTEIN-RELATED"/>
    <property type="match status" value="1"/>
</dbReference>